<evidence type="ECO:0000313" key="3">
    <source>
        <dbReference type="EMBL" id="OLF13066.1"/>
    </source>
</evidence>
<dbReference type="PANTHER" id="PTHR30290">
    <property type="entry name" value="PERIPLASMIC BINDING COMPONENT OF ABC TRANSPORTER"/>
    <property type="match status" value="1"/>
</dbReference>
<dbReference type="CDD" id="cd08509">
    <property type="entry name" value="PBP2_TmCBP_oligosaccharides_like"/>
    <property type="match status" value="1"/>
</dbReference>
<dbReference type="Pfam" id="PF00496">
    <property type="entry name" value="SBP_bac_5"/>
    <property type="match status" value="1"/>
</dbReference>
<dbReference type="GO" id="GO:1904680">
    <property type="term" value="F:peptide transmembrane transporter activity"/>
    <property type="evidence" value="ECO:0007669"/>
    <property type="project" value="TreeGrafter"/>
</dbReference>
<dbReference type="GO" id="GO:0043190">
    <property type="term" value="C:ATP-binding cassette (ABC) transporter complex"/>
    <property type="evidence" value="ECO:0007669"/>
    <property type="project" value="InterPro"/>
</dbReference>
<name>A0A7Z0WQI8_9PSEU</name>
<dbReference type="GO" id="GO:0015833">
    <property type="term" value="P:peptide transport"/>
    <property type="evidence" value="ECO:0007669"/>
    <property type="project" value="TreeGrafter"/>
</dbReference>
<dbReference type="Gene3D" id="3.10.105.10">
    <property type="entry name" value="Dipeptide-binding Protein, Domain 3"/>
    <property type="match status" value="1"/>
</dbReference>
<protein>
    <submittedName>
        <fullName evidence="3">ABC transporter substrate-binding protein</fullName>
    </submittedName>
</protein>
<evidence type="ECO:0000259" key="2">
    <source>
        <dbReference type="Pfam" id="PF00496"/>
    </source>
</evidence>
<reference evidence="3 4" key="1">
    <citation type="submission" date="2016-12" db="EMBL/GenBank/DDBJ databases">
        <title>The draft genome sequence of Actinophytocola xinjiangensis.</title>
        <authorList>
            <person name="Wang W."/>
            <person name="Yuan L."/>
        </authorList>
    </citation>
    <scope>NUCLEOTIDE SEQUENCE [LARGE SCALE GENOMIC DNA]</scope>
    <source>
        <strain evidence="3 4">CGMCC 4.4663</strain>
    </source>
</reference>
<comment type="caution">
    <text evidence="3">The sequence shown here is derived from an EMBL/GenBank/DDBJ whole genome shotgun (WGS) entry which is preliminary data.</text>
</comment>
<dbReference type="Gene3D" id="3.40.190.10">
    <property type="entry name" value="Periplasmic binding protein-like II"/>
    <property type="match status" value="1"/>
</dbReference>
<proteinExistence type="predicted"/>
<dbReference type="SUPFAM" id="SSF53850">
    <property type="entry name" value="Periplasmic binding protein-like II"/>
    <property type="match status" value="1"/>
</dbReference>
<gene>
    <name evidence="3" type="ORF">BLA60_07470</name>
</gene>
<dbReference type="InterPro" id="IPR030678">
    <property type="entry name" value="Peptide/Ni-bd"/>
</dbReference>
<dbReference type="RefSeq" id="WP_075131975.1">
    <property type="nucleotide sequence ID" value="NZ_MSIF01000002.1"/>
</dbReference>
<accession>A0A7Z0WQI8</accession>
<keyword evidence="4" id="KW-1185">Reference proteome</keyword>
<feature type="signal peptide" evidence="1">
    <location>
        <begin position="1"/>
        <end position="20"/>
    </location>
</feature>
<evidence type="ECO:0000313" key="4">
    <source>
        <dbReference type="Proteomes" id="UP000185696"/>
    </source>
</evidence>
<dbReference type="PIRSF" id="PIRSF002741">
    <property type="entry name" value="MppA"/>
    <property type="match status" value="1"/>
</dbReference>
<evidence type="ECO:0000256" key="1">
    <source>
        <dbReference type="SAM" id="SignalP"/>
    </source>
</evidence>
<dbReference type="Gene3D" id="3.90.76.10">
    <property type="entry name" value="Dipeptide-binding Protein, Domain 1"/>
    <property type="match status" value="1"/>
</dbReference>
<keyword evidence="1" id="KW-0732">Signal</keyword>
<dbReference type="PROSITE" id="PS51257">
    <property type="entry name" value="PROKAR_LIPOPROTEIN"/>
    <property type="match status" value="1"/>
</dbReference>
<organism evidence="3 4">
    <name type="scientific">Actinophytocola xinjiangensis</name>
    <dbReference type="NCBI Taxonomy" id="485602"/>
    <lineage>
        <taxon>Bacteria</taxon>
        <taxon>Bacillati</taxon>
        <taxon>Actinomycetota</taxon>
        <taxon>Actinomycetes</taxon>
        <taxon>Pseudonocardiales</taxon>
        <taxon>Pseudonocardiaceae</taxon>
    </lineage>
</organism>
<dbReference type="EMBL" id="MSIF01000002">
    <property type="protein sequence ID" value="OLF13066.1"/>
    <property type="molecule type" value="Genomic_DNA"/>
</dbReference>
<feature type="chain" id="PRO_5038753924" evidence="1">
    <location>
        <begin position="21"/>
        <end position="575"/>
    </location>
</feature>
<dbReference type="InterPro" id="IPR039424">
    <property type="entry name" value="SBP_5"/>
</dbReference>
<dbReference type="AlphaFoldDB" id="A0A7Z0WQI8"/>
<dbReference type="GO" id="GO:0042597">
    <property type="term" value="C:periplasmic space"/>
    <property type="evidence" value="ECO:0007669"/>
    <property type="project" value="UniProtKB-ARBA"/>
</dbReference>
<dbReference type="OrthoDB" id="9764591at2"/>
<dbReference type="Proteomes" id="UP000185696">
    <property type="component" value="Unassembled WGS sequence"/>
</dbReference>
<dbReference type="PANTHER" id="PTHR30290:SF82">
    <property type="entry name" value="ABC-TYPE DIPEPTIDE_OLIGOPEPTIDE TRANSPORT SYSTEM, PERIPLASMIC COMPONENT"/>
    <property type="match status" value="1"/>
</dbReference>
<feature type="domain" description="Solute-binding protein family 5" evidence="2">
    <location>
        <begin position="86"/>
        <end position="462"/>
    </location>
</feature>
<dbReference type="InterPro" id="IPR000914">
    <property type="entry name" value="SBP_5_dom"/>
</dbReference>
<sequence length="575" mass="64199">MRNRLRFLILLLSAGLTAAACTGADGANAGGDAAGGSYPRAETLFTSGTQWGPPSNWNPIMNWTYATGTVGLLYETLFLYDPLTDEYEPWLAENGDWTNDTTYEVTLREGLTWSDGKPITAEDVVFTVELGKMESVPYHNLWDYLDSAEAVDEHTARFTFGEPRYQQWANWVYFNPIVPKHLWEGKSEKDVTAGANEKPVGSGPYKYETHDQDRQVWVKNDDWWGKDTLDLDVKPRYIVDLVNSSNEAALGQLLAGDIDLSNNFLPGIASLVKGGYKLQTYFPEAPFMLAANTTWMIPNTTKAPLNDAAFRRALASSVDTGKIVNSVYGQIVSAANPTGLLPIWDKYVDQATVDRLGWTFDTGEAKRLLAQAGYRDTDGDGLVENKDGSPLELKLATPSGWTDWNEAARVIAEGAKAAGISVTSETPADTVVQDMRESGEFDLILNNERQMDNTPWRYYEYIFNLPIQDQQTTMNFGRYENQQAWDLVNQLDATKVDDLEGMNKIISRLQQAQLTDVPVIPLWYNGLWSQASNNVWTNWPSAEGGAPAYVPSMWHGYLQRGAIKMLTELRPAEQQ</sequence>